<accession>A0A917T9J0</accession>
<proteinExistence type="predicted"/>
<dbReference type="SUPFAM" id="SSF52540">
    <property type="entry name" value="P-loop containing nucleoside triphosphate hydrolases"/>
    <property type="match status" value="2"/>
</dbReference>
<keyword evidence="1" id="KW-0813">Transport</keyword>
<reference evidence="6" key="1">
    <citation type="journal article" date="2014" name="Int. J. Syst. Evol. Microbiol.">
        <title>Complete genome sequence of Corynebacterium casei LMG S-19264T (=DSM 44701T), isolated from a smear-ripened cheese.</title>
        <authorList>
            <consortium name="US DOE Joint Genome Institute (JGI-PGF)"/>
            <person name="Walter F."/>
            <person name="Albersmeier A."/>
            <person name="Kalinowski J."/>
            <person name="Ruckert C."/>
        </authorList>
    </citation>
    <scope>NUCLEOTIDE SEQUENCE</scope>
    <source>
        <strain evidence="6">CGMCC 4.7308</strain>
    </source>
</reference>
<dbReference type="SMART" id="SM00382">
    <property type="entry name" value="AAA"/>
    <property type="match status" value="2"/>
</dbReference>
<dbReference type="RefSeq" id="WP_188944460.1">
    <property type="nucleotide sequence ID" value="NZ_BMNA01000013.1"/>
</dbReference>
<evidence type="ECO:0000313" key="7">
    <source>
        <dbReference type="Proteomes" id="UP000655208"/>
    </source>
</evidence>
<dbReference type="InterPro" id="IPR003593">
    <property type="entry name" value="AAA+_ATPase"/>
</dbReference>
<dbReference type="InterPro" id="IPR017871">
    <property type="entry name" value="ABC_transporter-like_CS"/>
</dbReference>
<sequence>MTSAGSAAATGTAGIGVRGVSKFFGGQAALADVTVSLARGEVLGLVGHNGAGKSTLLRVLAGAHQPDVGTVEIDGMPTTLGSPTAALGAGIVTVYQELRIIGALTVTENIFLGRETVQRGQLARRQMRRRAAELCEEFGIPAGPLTIAGDLPVAHQQMLEVAAGLDRGARFLLLDEPTTALEAEQIDHLLRTVRRIAAGGVGVAIVDHKLDEVFAVADRVVALADGRVVLSAPVAEVSRDDVVTAIVGREVDDAPAASSARTAAPVELAKEGRPAAGGAAGGVAVSSAGEAPVLSARQLTTDFCGPVTLDVPAGAVTGLYGLVGAGRTEFVRALLGVDPVRAGRLELHGRHFRPRGPADAVRAGIAAVSEDRKREGILPQLDSRINASVSVLQRFTRGGVLSRRALAGGAGEVLRSVGVRGDVTLPVASLSGGNQQKVMIARALMCRPQLLVLDEPTKGVDIAAKAEIHHLIRTMAHEQGIGVLVVSSEEEEVLGSADRIVIFTEGGTDGHAHHPADLDVRSLRRLALPAAAATPAGT</sequence>
<dbReference type="GO" id="GO:0016887">
    <property type="term" value="F:ATP hydrolysis activity"/>
    <property type="evidence" value="ECO:0007669"/>
    <property type="project" value="InterPro"/>
</dbReference>
<dbReference type="PROSITE" id="PS00211">
    <property type="entry name" value="ABC_TRANSPORTER_1"/>
    <property type="match status" value="1"/>
</dbReference>
<dbReference type="Proteomes" id="UP000655208">
    <property type="component" value="Unassembled WGS sequence"/>
</dbReference>
<dbReference type="Pfam" id="PF00005">
    <property type="entry name" value="ABC_tran"/>
    <property type="match status" value="2"/>
</dbReference>
<comment type="caution">
    <text evidence="6">The sequence shown here is derived from an EMBL/GenBank/DDBJ whole genome shotgun (WGS) entry which is preliminary data.</text>
</comment>
<dbReference type="AlphaFoldDB" id="A0A917T9J0"/>
<dbReference type="CDD" id="cd03215">
    <property type="entry name" value="ABC_Carb_Monos_II"/>
    <property type="match status" value="1"/>
</dbReference>
<dbReference type="PROSITE" id="PS50893">
    <property type="entry name" value="ABC_TRANSPORTER_2"/>
    <property type="match status" value="2"/>
</dbReference>
<organism evidence="6 7">
    <name type="scientific">Nakamurella endophytica</name>
    <dbReference type="NCBI Taxonomy" id="1748367"/>
    <lineage>
        <taxon>Bacteria</taxon>
        <taxon>Bacillati</taxon>
        <taxon>Actinomycetota</taxon>
        <taxon>Actinomycetes</taxon>
        <taxon>Nakamurellales</taxon>
        <taxon>Nakamurellaceae</taxon>
        <taxon>Nakamurella</taxon>
    </lineage>
</organism>
<feature type="domain" description="ABC transporter" evidence="5">
    <location>
        <begin position="15"/>
        <end position="250"/>
    </location>
</feature>
<evidence type="ECO:0000256" key="1">
    <source>
        <dbReference type="ARBA" id="ARBA00022448"/>
    </source>
</evidence>
<feature type="domain" description="ABC transporter" evidence="5">
    <location>
        <begin position="283"/>
        <end position="530"/>
    </location>
</feature>
<evidence type="ECO:0000256" key="4">
    <source>
        <dbReference type="ARBA" id="ARBA00022840"/>
    </source>
</evidence>
<keyword evidence="2" id="KW-0677">Repeat</keyword>
<keyword evidence="4 6" id="KW-0067">ATP-binding</keyword>
<dbReference type="PANTHER" id="PTHR43790:SF9">
    <property type="entry name" value="GALACTOFURANOSE TRANSPORTER ATP-BINDING PROTEIN YTFR"/>
    <property type="match status" value="1"/>
</dbReference>
<keyword evidence="7" id="KW-1185">Reference proteome</keyword>
<evidence type="ECO:0000256" key="2">
    <source>
        <dbReference type="ARBA" id="ARBA00022737"/>
    </source>
</evidence>
<dbReference type="GO" id="GO:0005524">
    <property type="term" value="F:ATP binding"/>
    <property type="evidence" value="ECO:0007669"/>
    <property type="project" value="UniProtKB-KW"/>
</dbReference>
<dbReference type="EMBL" id="BMNA01000013">
    <property type="protein sequence ID" value="GGM14865.1"/>
    <property type="molecule type" value="Genomic_DNA"/>
</dbReference>
<keyword evidence="3" id="KW-0547">Nucleotide-binding</keyword>
<dbReference type="InterPro" id="IPR003439">
    <property type="entry name" value="ABC_transporter-like_ATP-bd"/>
</dbReference>
<dbReference type="Gene3D" id="3.40.50.300">
    <property type="entry name" value="P-loop containing nucleotide triphosphate hydrolases"/>
    <property type="match status" value="2"/>
</dbReference>
<evidence type="ECO:0000313" key="6">
    <source>
        <dbReference type="EMBL" id="GGM14865.1"/>
    </source>
</evidence>
<protein>
    <submittedName>
        <fullName evidence="6">ABC transporter ATP-binding protein</fullName>
    </submittedName>
</protein>
<dbReference type="InterPro" id="IPR027417">
    <property type="entry name" value="P-loop_NTPase"/>
</dbReference>
<reference evidence="6" key="2">
    <citation type="submission" date="2020-09" db="EMBL/GenBank/DDBJ databases">
        <authorList>
            <person name="Sun Q."/>
            <person name="Zhou Y."/>
        </authorList>
    </citation>
    <scope>NUCLEOTIDE SEQUENCE</scope>
    <source>
        <strain evidence="6">CGMCC 4.7308</strain>
    </source>
</reference>
<evidence type="ECO:0000256" key="3">
    <source>
        <dbReference type="ARBA" id="ARBA00022741"/>
    </source>
</evidence>
<evidence type="ECO:0000259" key="5">
    <source>
        <dbReference type="PROSITE" id="PS50893"/>
    </source>
</evidence>
<name>A0A917T9J0_9ACTN</name>
<dbReference type="PANTHER" id="PTHR43790">
    <property type="entry name" value="CARBOHYDRATE TRANSPORT ATP-BINDING PROTEIN MG119-RELATED"/>
    <property type="match status" value="1"/>
</dbReference>
<dbReference type="CDD" id="cd03216">
    <property type="entry name" value="ABC_Carb_Monos_I"/>
    <property type="match status" value="1"/>
</dbReference>
<gene>
    <name evidence="6" type="ORF">GCM10011594_38600</name>
</gene>
<dbReference type="InterPro" id="IPR050107">
    <property type="entry name" value="ABC_carbohydrate_import_ATPase"/>
</dbReference>